<evidence type="ECO:0000313" key="5">
    <source>
        <dbReference type="Proteomes" id="UP000663888"/>
    </source>
</evidence>
<dbReference type="GO" id="GO:0005634">
    <property type="term" value="C:nucleus"/>
    <property type="evidence" value="ECO:0007669"/>
    <property type="project" value="UniProtKB-SubCell"/>
</dbReference>
<dbReference type="CDD" id="cd00067">
    <property type="entry name" value="GAL4"/>
    <property type="match status" value="1"/>
</dbReference>
<accession>A0A8H3D4W0</accession>
<keyword evidence="2" id="KW-0539">Nucleus</keyword>
<dbReference type="Pfam" id="PF00172">
    <property type="entry name" value="Zn_clus"/>
    <property type="match status" value="1"/>
</dbReference>
<dbReference type="GO" id="GO:0008270">
    <property type="term" value="F:zinc ion binding"/>
    <property type="evidence" value="ECO:0007669"/>
    <property type="project" value="InterPro"/>
</dbReference>
<evidence type="ECO:0000256" key="1">
    <source>
        <dbReference type="ARBA" id="ARBA00004123"/>
    </source>
</evidence>
<evidence type="ECO:0000256" key="2">
    <source>
        <dbReference type="ARBA" id="ARBA00023242"/>
    </source>
</evidence>
<evidence type="ECO:0000259" key="3">
    <source>
        <dbReference type="Pfam" id="PF00172"/>
    </source>
</evidence>
<comment type="subcellular location">
    <subcellularLocation>
        <location evidence="1">Nucleus</location>
    </subcellularLocation>
</comment>
<sequence length="635" mass="69878">MRTSVTHPTSAPIVDDTHGLHPIYYWVLYVHKKCDETKPQCLRCQKAHIECLGYTYIQDPNKPNGKPRTLPGPRIAGRSRAPTLQTTLLANTGEPGLQPPLDNHLITSYALYDTSGASVGGSIGKLAEDIHTLNRSAPSSANGPITHLTADYHTSHGLVVNTISSLPVQAFSETSITTSMTSGQASLLTALFSLEQPPDMGLSLARPGVNPRVPLVWAPHHIDEHENNPEAVGDIRPELVLDKTAISNALPFVLQGYAALIGRIALEPQKLMSSARDFVFRHFEDGEQSRWIVGLLANVGSGIATVRVMEGKQEPELLISALSSAVRRRLATVKSSIKSTRLEQAKALDSALKVVVLHVYANSPAEAITLRREAAPIFRQICPEPPGASINLPSLLQHPLGSLPQYAYMGIICSILSDMPALFQYEVPISGNQLFNPYPSLFGTQKDGLIQWVYGIPNQILLLFAKMKEIRQDGLIPNEETVDLLEQGIREIPPFSGSSSDRFLAVMRSVVQECWRQAAFIYLYMGVCGDPSDTPRVVEAFKRFMKLLNGTRPGRLPDDFLASPLMIVTLAAQRGRDRDVIRQRAARLNRCGQTFSTNDGVSRMVEDYWARADAEGRPIMWSDLAVSRRQVLGIY</sequence>
<proteinExistence type="predicted"/>
<comment type="caution">
    <text evidence="4">The sequence shown here is derived from an EMBL/GenBank/DDBJ whole genome shotgun (WGS) entry which is preliminary data.</text>
</comment>
<dbReference type="PANTHER" id="PTHR37534:SF46">
    <property type="entry name" value="ZN(II)2CYS6 TRANSCRIPTION FACTOR (EUROFUNG)"/>
    <property type="match status" value="1"/>
</dbReference>
<dbReference type="InterPro" id="IPR036864">
    <property type="entry name" value="Zn2-C6_fun-type_DNA-bd_sf"/>
</dbReference>
<protein>
    <recommendedName>
        <fullName evidence="3">Zn(2)-C6 fungal-type domain-containing protein</fullName>
    </recommendedName>
</protein>
<dbReference type="PANTHER" id="PTHR37534">
    <property type="entry name" value="TRANSCRIPTIONAL ACTIVATOR PROTEIN UGA3"/>
    <property type="match status" value="1"/>
</dbReference>
<dbReference type="SUPFAM" id="SSF57701">
    <property type="entry name" value="Zn2/Cys6 DNA-binding domain"/>
    <property type="match status" value="1"/>
</dbReference>
<dbReference type="GO" id="GO:0000981">
    <property type="term" value="F:DNA-binding transcription factor activity, RNA polymerase II-specific"/>
    <property type="evidence" value="ECO:0007669"/>
    <property type="project" value="InterPro"/>
</dbReference>
<dbReference type="EMBL" id="CAJMWX010001855">
    <property type="protein sequence ID" value="CAE6507732.1"/>
    <property type="molecule type" value="Genomic_DNA"/>
</dbReference>
<dbReference type="AlphaFoldDB" id="A0A8H3D4W0"/>
<feature type="domain" description="Zn(2)-C6 fungal-type" evidence="3">
    <location>
        <begin position="31"/>
        <end position="55"/>
    </location>
</feature>
<dbReference type="InterPro" id="IPR001138">
    <property type="entry name" value="Zn2Cys6_DnaBD"/>
</dbReference>
<dbReference type="OrthoDB" id="3181046at2759"/>
<dbReference type="Pfam" id="PF11951">
    <property type="entry name" value="Fungal_trans_2"/>
    <property type="match status" value="1"/>
</dbReference>
<dbReference type="Proteomes" id="UP000663888">
    <property type="component" value="Unassembled WGS sequence"/>
</dbReference>
<gene>
    <name evidence="4" type="ORF">RDB_LOCUS162962</name>
</gene>
<name>A0A8H3D4W0_9AGAM</name>
<organism evidence="4 5">
    <name type="scientific">Rhizoctonia solani</name>
    <dbReference type="NCBI Taxonomy" id="456999"/>
    <lineage>
        <taxon>Eukaryota</taxon>
        <taxon>Fungi</taxon>
        <taxon>Dikarya</taxon>
        <taxon>Basidiomycota</taxon>
        <taxon>Agaricomycotina</taxon>
        <taxon>Agaricomycetes</taxon>
        <taxon>Cantharellales</taxon>
        <taxon>Ceratobasidiaceae</taxon>
        <taxon>Rhizoctonia</taxon>
    </lineage>
</organism>
<evidence type="ECO:0000313" key="4">
    <source>
        <dbReference type="EMBL" id="CAE6507732.1"/>
    </source>
</evidence>
<dbReference type="InterPro" id="IPR021858">
    <property type="entry name" value="Fun_TF"/>
</dbReference>
<reference evidence="4" key="1">
    <citation type="submission" date="2021-01" db="EMBL/GenBank/DDBJ databases">
        <authorList>
            <person name="Kaushik A."/>
        </authorList>
    </citation>
    <scope>NUCLEOTIDE SEQUENCE</scope>
    <source>
        <strain evidence="4">AG4-R118</strain>
    </source>
</reference>